<keyword evidence="2" id="KW-1277">Toxin-antitoxin system</keyword>
<protein>
    <submittedName>
        <fullName evidence="7">DUF86 domain-containing protein</fullName>
    </submittedName>
</protein>
<keyword evidence="8" id="KW-1185">Reference proteome</keyword>
<evidence type="ECO:0000256" key="4">
    <source>
        <dbReference type="ARBA" id="ARBA00022741"/>
    </source>
</evidence>
<keyword evidence="4" id="KW-0547">Nucleotide-binding</keyword>
<evidence type="ECO:0000313" key="8">
    <source>
        <dbReference type="Proteomes" id="UP000317344"/>
    </source>
</evidence>
<reference evidence="7 8" key="1">
    <citation type="submission" date="2019-07" db="EMBL/GenBank/DDBJ databases">
        <title>Tomitella cavernea sp. nov., an actinomycete isolated from soil.</title>
        <authorList>
            <person name="Cheng J."/>
        </authorList>
    </citation>
    <scope>NUCLEOTIDE SEQUENCE [LARGE SCALE GENOMIC DNA]</scope>
    <source>
        <strain evidence="7 8">HY188</strain>
    </source>
</reference>
<dbReference type="OrthoDB" id="159782at2"/>
<evidence type="ECO:0000313" key="7">
    <source>
        <dbReference type="EMBL" id="QDQ98720.1"/>
    </source>
</evidence>
<name>A0A516X6P5_9ACTN</name>
<dbReference type="InterPro" id="IPR051813">
    <property type="entry name" value="HepT_RNase_toxin"/>
</dbReference>
<dbReference type="Proteomes" id="UP000317344">
    <property type="component" value="Chromosome"/>
</dbReference>
<dbReference type="GO" id="GO:0110001">
    <property type="term" value="C:toxin-antitoxin complex"/>
    <property type="evidence" value="ECO:0007669"/>
    <property type="project" value="InterPro"/>
</dbReference>
<keyword evidence="5" id="KW-0378">Hydrolase</keyword>
<evidence type="ECO:0000256" key="2">
    <source>
        <dbReference type="ARBA" id="ARBA00022649"/>
    </source>
</evidence>
<evidence type="ECO:0000256" key="5">
    <source>
        <dbReference type="ARBA" id="ARBA00022801"/>
    </source>
</evidence>
<dbReference type="InterPro" id="IPR037038">
    <property type="entry name" value="HepT-like_sf"/>
</dbReference>
<dbReference type="KEGG" id="toy:FO059_17020"/>
<dbReference type="EMBL" id="CP041765">
    <property type="protein sequence ID" value="QDQ98720.1"/>
    <property type="molecule type" value="Genomic_DNA"/>
</dbReference>
<comment type="similarity">
    <text evidence="6">Belongs to the HepT RNase toxin family.</text>
</comment>
<sequence length="113" mass="12958">MKSPRPYLQLVVAAADRVAEYLPASEDEFLRTQLVQDAVCMRLQEMGEKLGKIRRQFPDFYADNSSESWQRLIGLRNVISHGYGELDMRVVWQIASVHLDPLTEDLQALLDPP</sequence>
<gene>
    <name evidence="7" type="ORF">FO059_17020</name>
</gene>
<reference evidence="7 8" key="2">
    <citation type="submission" date="2019-07" db="EMBL/GenBank/DDBJ databases">
        <authorList>
            <person name="Huang Y."/>
        </authorList>
    </citation>
    <scope>NUCLEOTIDE SEQUENCE [LARGE SCALE GENOMIC DNA]</scope>
    <source>
        <strain evidence="7 8">HY188</strain>
    </source>
</reference>
<dbReference type="GO" id="GO:0000166">
    <property type="term" value="F:nucleotide binding"/>
    <property type="evidence" value="ECO:0007669"/>
    <property type="project" value="UniProtKB-KW"/>
</dbReference>
<dbReference type="PANTHER" id="PTHR34139">
    <property type="entry name" value="UPF0331 PROTEIN MJ0127"/>
    <property type="match status" value="1"/>
</dbReference>
<keyword evidence="3" id="KW-0540">Nuclease</keyword>
<dbReference type="Gene3D" id="1.20.120.580">
    <property type="entry name" value="bsu32300-like"/>
    <property type="match status" value="1"/>
</dbReference>
<evidence type="ECO:0000256" key="3">
    <source>
        <dbReference type="ARBA" id="ARBA00022722"/>
    </source>
</evidence>
<evidence type="ECO:0000256" key="1">
    <source>
        <dbReference type="ARBA" id="ARBA00022553"/>
    </source>
</evidence>
<dbReference type="GO" id="GO:0004540">
    <property type="term" value="F:RNA nuclease activity"/>
    <property type="evidence" value="ECO:0007669"/>
    <property type="project" value="InterPro"/>
</dbReference>
<proteinExistence type="inferred from homology"/>
<dbReference type="AlphaFoldDB" id="A0A516X6P5"/>
<evidence type="ECO:0000256" key="6">
    <source>
        <dbReference type="ARBA" id="ARBA00024207"/>
    </source>
</evidence>
<dbReference type="InterPro" id="IPR008201">
    <property type="entry name" value="HepT-like"/>
</dbReference>
<dbReference type="Pfam" id="PF01934">
    <property type="entry name" value="HepT-like"/>
    <property type="match status" value="1"/>
</dbReference>
<dbReference type="GO" id="GO:0016787">
    <property type="term" value="F:hydrolase activity"/>
    <property type="evidence" value="ECO:0007669"/>
    <property type="project" value="UniProtKB-KW"/>
</dbReference>
<keyword evidence="1" id="KW-0597">Phosphoprotein</keyword>
<dbReference type="PANTHER" id="PTHR34139:SF1">
    <property type="entry name" value="RNASE MJ1380-RELATED"/>
    <property type="match status" value="1"/>
</dbReference>
<accession>A0A516X6P5</accession>
<organism evidence="7 8">
    <name type="scientific">Tomitella fengzijianii</name>
    <dbReference type="NCBI Taxonomy" id="2597660"/>
    <lineage>
        <taxon>Bacteria</taxon>
        <taxon>Bacillati</taxon>
        <taxon>Actinomycetota</taxon>
        <taxon>Actinomycetes</taxon>
        <taxon>Mycobacteriales</taxon>
        <taxon>Tomitella</taxon>
    </lineage>
</organism>